<sequence>MHWGQVADLRDTRKVRGVYPPLDDKYTINHKQYRPQRRSLDDDPATYLRREIVDTNDLSYCEVYSIPPIRKNHCALVKTAPRSGAFVVSELERKFDYWYAWRTSLEARMSGLIWKSWETAVNAQSLSPTLLRRVWIDRVMNKETKLVV</sequence>
<protein>
    <submittedName>
        <fullName evidence="1">Uncharacterized protein</fullName>
    </submittedName>
</protein>
<accession>A0A8H5J600</accession>
<evidence type="ECO:0000313" key="2">
    <source>
        <dbReference type="Proteomes" id="UP000522262"/>
    </source>
</evidence>
<comment type="caution">
    <text evidence="1">The sequence shown here is derived from an EMBL/GenBank/DDBJ whole genome shotgun (WGS) entry which is preliminary data.</text>
</comment>
<evidence type="ECO:0000313" key="1">
    <source>
        <dbReference type="EMBL" id="KAF5549047.1"/>
    </source>
</evidence>
<gene>
    <name evidence="1" type="ORF">FMEXI_4389</name>
</gene>
<dbReference type="EMBL" id="JAAOAM010000092">
    <property type="protein sequence ID" value="KAF5549047.1"/>
    <property type="molecule type" value="Genomic_DNA"/>
</dbReference>
<name>A0A8H5J600_9HYPO</name>
<dbReference type="AlphaFoldDB" id="A0A8H5J600"/>
<reference evidence="1 2" key="1">
    <citation type="submission" date="2020-05" db="EMBL/GenBank/DDBJ databases">
        <title>Identification and distribution of gene clusters putatively required for synthesis of sphingolipid metabolism inhibitors in phylogenetically diverse species of the filamentous fungus Fusarium.</title>
        <authorList>
            <person name="Kim H.-S."/>
            <person name="Busman M."/>
            <person name="Brown D.W."/>
            <person name="Divon H."/>
            <person name="Uhlig S."/>
            <person name="Proctor R.H."/>
        </authorList>
    </citation>
    <scope>NUCLEOTIDE SEQUENCE [LARGE SCALE GENOMIC DNA]</scope>
    <source>
        <strain evidence="1 2">NRRL 53147</strain>
    </source>
</reference>
<keyword evidence="2" id="KW-1185">Reference proteome</keyword>
<dbReference type="Proteomes" id="UP000522262">
    <property type="component" value="Unassembled WGS sequence"/>
</dbReference>
<organism evidence="1 2">
    <name type="scientific">Fusarium mexicanum</name>
    <dbReference type="NCBI Taxonomy" id="751941"/>
    <lineage>
        <taxon>Eukaryota</taxon>
        <taxon>Fungi</taxon>
        <taxon>Dikarya</taxon>
        <taxon>Ascomycota</taxon>
        <taxon>Pezizomycotina</taxon>
        <taxon>Sordariomycetes</taxon>
        <taxon>Hypocreomycetidae</taxon>
        <taxon>Hypocreales</taxon>
        <taxon>Nectriaceae</taxon>
        <taxon>Fusarium</taxon>
        <taxon>Fusarium fujikuroi species complex</taxon>
    </lineage>
</organism>
<proteinExistence type="predicted"/>